<evidence type="ECO:0000313" key="2">
    <source>
        <dbReference type="EMBL" id="UXI82815.1"/>
    </source>
</evidence>
<feature type="non-terminal residue" evidence="2">
    <location>
        <position position="112"/>
    </location>
</feature>
<dbReference type="EMBL" id="CP104697">
    <property type="protein sequence ID" value="UXI82815.1"/>
    <property type="molecule type" value="Genomic_DNA"/>
</dbReference>
<dbReference type="InterPro" id="IPR042099">
    <property type="entry name" value="ANL_N_sf"/>
</dbReference>
<sequence length="112" mass="11833">MDAPDVLDLWDLRVRHQPDAPALVTPDRVLTHRSVDRLTDAWAASLAGRGAGPGRLVGLAFADPGRTVLGMLAALKAGAGFTVLDDRLPAAARDSLVRRTEAAVWPGGVPLY</sequence>
<dbReference type="InterPro" id="IPR050237">
    <property type="entry name" value="ATP-dep_AMP-bd_enzyme"/>
</dbReference>
<evidence type="ECO:0000259" key="1">
    <source>
        <dbReference type="Pfam" id="PF00501"/>
    </source>
</evidence>
<dbReference type="RefSeq" id="WP_261700400.1">
    <property type="nucleotide sequence ID" value="NZ_CP104697.1"/>
</dbReference>
<evidence type="ECO:0000313" key="3">
    <source>
        <dbReference type="Proteomes" id="UP001064390"/>
    </source>
</evidence>
<accession>A0ABY6C497</accession>
<organism evidence="2 3">
    <name type="scientific">Streptomyces vinaceusdrappus</name>
    <dbReference type="NCBI Taxonomy" id="67376"/>
    <lineage>
        <taxon>Bacteria</taxon>
        <taxon>Bacillati</taxon>
        <taxon>Actinomycetota</taxon>
        <taxon>Actinomycetes</taxon>
        <taxon>Kitasatosporales</taxon>
        <taxon>Streptomycetaceae</taxon>
        <taxon>Streptomyces</taxon>
        <taxon>Streptomyces rochei group</taxon>
    </lineage>
</organism>
<feature type="domain" description="AMP-dependent synthetase/ligase" evidence="1">
    <location>
        <begin position="13"/>
        <end position="104"/>
    </location>
</feature>
<reference evidence="2" key="1">
    <citation type="submission" date="2022-09" db="EMBL/GenBank/DDBJ databases">
        <title>Streptomyces vinaceusdrappus strain AC-40.</title>
        <authorList>
            <person name="Sedeek A.M."/>
            <person name="Salah I."/>
            <person name="Kamel H.L."/>
            <person name="Soltan M.A."/>
            <person name="Elsayed T.R."/>
        </authorList>
    </citation>
    <scope>NUCLEOTIDE SEQUENCE</scope>
    <source>
        <strain evidence="2">AC-40</strain>
    </source>
</reference>
<keyword evidence="3" id="KW-1185">Reference proteome</keyword>
<gene>
    <name evidence="2" type="ORF">N6Q81_34540</name>
</gene>
<dbReference type="Gene3D" id="3.40.50.12780">
    <property type="entry name" value="N-terminal domain of ligase-like"/>
    <property type="match status" value="1"/>
</dbReference>
<dbReference type="Pfam" id="PF00501">
    <property type="entry name" value="AMP-binding"/>
    <property type="match status" value="1"/>
</dbReference>
<name>A0ABY6C497_9ACTN</name>
<proteinExistence type="predicted"/>
<protein>
    <submittedName>
        <fullName evidence="2">AMP-binding protein</fullName>
    </submittedName>
</protein>
<dbReference type="PANTHER" id="PTHR43767">
    <property type="entry name" value="LONG-CHAIN-FATTY-ACID--COA LIGASE"/>
    <property type="match status" value="1"/>
</dbReference>
<dbReference type="SUPFAM" id="SSF56801">
    <property type="entry name" value="Acetyl-CoA synthetase-like"/>
    <property type="match status" value="1"/>
</dbReference>
<dbReference type="InterPro" id="IPR000873">
    <property type="entry name" value="AMP-dep_synth/lig_dom"/>
</dbReference>
<dbReference type="PANTHER" id="PTHR43767:SF1">
    <property type="entry name" value="NONRIBOSOMAL PEPTIDE SYNTHASE PES1 (EUROFUNG)-RELATED"/>
    <property type="match status" value="1"/>
</dbReference>
<dbReference type="Proteomes" id="UP001064390">
    <property type="component" value="Chromosome"/>
</dbReference>